<name>A0A2N0ZAX7_9BACI</name>
<sequence length="273" mass="31539">MKWLVQEFLNNSSNIIRILNALEKCSVDYLLVRVNQDNSLSVIDKENKIPLDNSEEAIQEFILNEQIMVYGSKAFAKIAQDMELEPGSFMNDKFEFEVFQRELGNELLNNEIIYGELSTLYPIGEEFFIRPTGNTKLFTGMTVTKEDFLDWQERENREDSPYIGQSLMIAPIQRIKAEYRFFVVNQKIITGSSYKVGDKINSSCKPSVEIEEYVKQIVDRFPLAKAFVIDIAETEKGLKVVEYNNINTTGLYGCDEIAFVRAINELDFNRRVK</sequence>
<protein>
    <submittedName>
        <fullName evidence="2">DUF4343 domain-containing protein</fullName>
    </submittedName>
</protein>
<organism evidence="2 3">
    <name type="scientific">Cytobacillus horneckiae</name>
    <dbReference type="NCBI Taxonomy" id="549687"/>
    <lineage>
        <taxon>Bacteria</taxon>
        <taxon>Bacillati</taxon>
        <taxon>Bacillota</taxon>
        <taxon>Bacilli</taxon>
        <taxon>Bacillales</taxon>
        <taxon>Bacillaceae</taxon>
        <taxon>Cytobacillus</taxon>
    </lineage>
</organism>
<dbReference type="Proteomes" id="UP000233343">
    <property type="component" value="Unassembled WGS sequence"/>
</dbReference>
<comment type="caution">
    <text evidence="2">The sequence shown here is derived from an EMBL/GenBank/DDBJ whole genome shotgun (WGS) entry which is preliminary data.</text>
</comment>
<evidence type="ECO:0000313" key="3">
    <source>
        <dbReference type="Proteomes" id="UP000233343"/>
    </source>
</evidence>
<feature type="domain" description="ATP-grasp" evidence="1">
    <location>
        <begin position="111"/>
        <end position="261"/>
    </location>
</feature>
<dbReference type="InterPro" id="IPR041261">
    <property type="entry name" value="R2K_2"/>
</dbReference>
<evidence type="ECO:0000259" key="1">
    <source>
        <dbReference type="Pfam" id="PF18299"/>
    </source>
</evidence>
<dbReference type="AlphaFoldDB" id="A0A2N0ZAX7"/>
<proteinExistence type="predicted"/>
<dbReference type="EMBL" id="PISD01000061">
    <property type="protein sequence ID" value="PKG26662.1"/>
    <property type="molecule type" value="Genomic_DNA"/>
</dbReference>
<gene>
    <name evidence="2" type="ORF">CWS20_22710</name>
</gene>
<evidence type="ECO:0000313" key="2">
    <source>
        <dbReference type="EMBL" id="PKG26662.1"/>
    </source>
</evidence>
<dbReference type="Pfam" id="PF18299">
    <property type="entry name" value="R2K_2"/>
    <property type="match status" value="1"/>
</dbReference>
<dbReference type="RefSeq" id="WP_066194477.1">
    <property type="nucleotide sequence ID" value="NZ_JARSFA010000044.1"/>
</dbReference>
<accession>A0A2N0ZAX7</accession>
<reference evidence="2 3" key="1">
    <citation type="journal article" date="2010" name="Int. J. Syst. Evol. Microbiol.">
        <title>Bacillus horneckiae sp. nov., isolated from a spacecraft-assembly clean room.</title>
        <authorList>
            <person name="Vaishampayan P."/>
            <person name="Probst A."/>
            <person name="Krishnamurthi S."/>
            <person name="Ghosh S."/>
            <person name="Osman S."/>
            <person name="McDowall A."/>
            <person name="Ruckmani A."/>
            <person name="Mayilraj S."/>
            <person name="Venkateswaran K."/>
        </authorList>
    </citation>
    <scope>NUCLEOTIDE SEQUENCE [LARGE SCALE GENOMIC DNA]</scope>
    <source>
        <strain evidence="3">1PO1SC</strain>
    </source>
</reference>
<keyword evidence="3" id="KW-1185">Reference proteome</keyword>